<dbReference type="InterPro" id="IPR017853">
    <property type="entry name" value="GH"/>
</dbReference>
<keyword evidence="5" id="KW-0732">Signal</keyword>
<dbReference type="Proteomes" id="UP001222932">
    <property type="component" value="Unassembled WGS sequence"/>
</dbReference>
<evidence type="ECO:0000256" key="3">
    <source>
        <dbReference type="ARBA" id="ARBA00023295"/>
    </source>
</evidence>
<accession>A0AAD3YCX1</accession>
<proteinExistence type="inferred from homology"/>
<dbReference type="GO" id="GO:0009251">
    <property type="term" value="P:glucan catabolic process"/>
    <property type="evidence" value="ECO:0007669"/>
    <property type="project" value="TreeGrafter"/>
</dbReference>
<dbReference type="Gene3D" id="3.20.20.80">
    <property type="entry name" value="Glycosidases"/>
    <property type="match status" value="1"/>
</dbReference>
<evidence type="ECO:0000313" key="8">
    <source>
        <dbReference type="Proteomes" id="UP001222932"/>
    </source>
</evidence>
<dbReference type="GO" id="GO:0008422">
    <property type="term" value="F:beta-glucosidase activity"/>
    <property type="evidence" value="ECO:0007669"/>
    <property type="project" value="TreeGrafter"/>
</dbReference>
<evidence type="ECO:0000256" key="1">
    <source>
        <dbReference type="ARBA" id="ARBA00005641"/>
    </source>
</evidence>
<dbReference type="AlphaFoldDB" id="A0AAD3YCX1"/>
<dbReference type="PANTHER" id="PTHR31297:SF42">
    <property type="entry name" value="GLYCOSIDE HYDROLASE FAMILY 5 DOMAIN-CONTAINING PROTEIN"/>
    <property type="match status" value="1"/>
</dbReference>
<dbReference type="GO" id="GO:0005576">
    <property type="term" value="C:extracellular region"/>
    <property type="evidence" value="ECO:0007669"/>
    <property type="project" value="TreeGrafter"/>
</dbReference>
<dbReference type="EMBL" id="BTCM01000004">
    <property type="protein sequence ID" value="GMK57593.1"/>
    <property type="molecule type" value="Genomic_DNA"/>
</dbReference>
<dbReference type="GO" id="GO:0009986">
    <property type="term" value="C:cell surface"/>
    <property type="evidence" value="ECO:0007669"/>
    <property type="project" value="TreeGrafter"/>
</dbReference>
<dbReference type="PANTHER" id="PTHR31297">
    <property type="entry name" value="GLUCAN ENDO-1,6-BETA-GLUCOSIDASE B"/>
    <property type="match status" value="1"/>
</dbReference>
<evidence type="ECO:0000256" key="2">
    <source>
        <dbReference type="ARBA" id="ARBA00022801"/>
    </source>
</evidence>
<keyword evidence="2 4" id="KW-0378">Hydrolase</keyword>
<keyword evidence="8" id="KW-1185">Reference proteome</keyword>
<reference evidence="7" key="1">
    <citation type="journal article" date="2023" name="BMC Genomics">
        <title>Chromosome-level genome assemblies of Cutaneotrichosporon spp. (Trichosporonales, Basidiomycota) reveal imbalanced evolution between nucleotide sequences and chromosome synteny.</title>
        <authorList>
            <person name="Kobayashi Y."/>
            <person name="Kayamori A."/>
            <person name="Aoki K."/>
            <person name="Shiwa Y."/>
            <person name="Matsutani M."/>
            <person name="Fujita N."/>
            <person name="Sugita T."/>
            <person name="Iwasaki W."/>
            <person name="Tanaka N."/>
            <person name="Takashima M."/>
        </authorList>
    </citation>
    <scope>NUCLEOTIDE SEQUENCE</scope>
    <source>
        <strain evidence="7">HIS016</strain>
    </source>
</reference>
<comment type="caution">
    <text evidence="7">The sequence shown here is derived from an EMBL/GenBank/DDBJ whole genome shotgun (WGS) entry which is preliminary data.</text>
</comment>
<dbReference type="InterPro" id="IPR001547">
    <property type="entry name" value="Glyco_hydro_5"/>
</dbReference>
<name>A0AAD3YCX1_9TREE</name>
<gene>
    <name evidence="7" type="primary">exgA</name>
    <name evidence="7" type="ORF">CspeluHIS016_0404270</name>
</gene>
<feature type="domain" description="Glycoside hydrolase family 5" evidence="6">
    <location>
        <begin position="89"/>
        <end position="284"/>
    </location>
</feature>
<dbReference type="InterPro" id="IPR050386">
    <property type="entry name" value="Glycosyl_hydrolase_5"/>
</dbReference>
<evidence type="ECO:0000313" key="7">
    <source>
        <dbReference type="EMBL" id="GMK57593.1"/>
    </source>
</evidence>
<sequence length="465" mass="51834">MLVLSLFLMACLASAAPQNQLVRAPSQSWGNGPVRGVNIGGWLVLEPWITPSLFADKPDWVKDETTYARYQLGLPEPYREIWSHWDTWITYDDFAKIADSGLNTVRIPVGFWSLVPLTEGEVFMVGAFDHLKQAVGWAKAVGLQVMLDLHGAPGGQNTWDNSGQFGVVKWYDNNGNMDRTSAALNVLMREFNRPEWAGAVTSVCVLNEPNPHLSKTPTPLKFLKTFYHAAYSLIRDQSPATQAGGGIVVIISEAYQGLGHWKGFMRSPQYQRVALDWHSYHMFEDRTLALSFDQHIAEYCALVPQLTESNDNLWTIVGEFTAAPTDCGGWAHSGAVAKWHPGLGQQMANPNECSAISSNPDAWTPAYRNYLTQSWETQTWVYEKAQGWVAWCWKTETAKDWSLEAGFDRGWLTRPRDLARGNRKFGVPCRGNNYDSKLRDVSRASHDSAVLGLAIVAGGVALMAF</sequence>
<protein>
    <recommendedName>
        <fullName evidence="6">Glycoside hydrolase family 5 domain-containing protein</fullName>
    </recommendedName>
</protein>
<evidence type="ECO:0000259" key="6">
    <source>
        <dbReference type="Pfam" id="PF00150"/>
    </source>
</evidence>
<keyword evidence="3 4" id="KW-0326">Glycosidase</keyword>
<comment type="similarity">
    <text evidence="1 4">Belongs to the glycosyl hydrolase 5 (cellulase A) family.</text>
</comment>
<organism evidence="7 8">
    <name type="scientific">Cutaneotrichosporon spelunceum</name>
    <dbReference type="NCBI Taxonomy" id="1672016"/>
    <lineage>
        <taxon>Eukaryota</taxon>
        <taxon>Fungi</taxon>
        <taxon>Dikarya</taxon>
        <taxon>Basidiomycota</taxon>
        <taxon>Agaricomycotina</taxon>
        <taxon>Tremellomycetes</taxon>
        <taxon>Trichosporonales</taxon>
        <taxon>Trichosporonaceae</taxon>
        <taxon>Cutaneotrichosporon</taxon>
    </lineage>
</organism>
<dbReference type="Pfam" id="PF00150">
    <property type="entry name" value="Cellulase"/>
    <property type="match status" value="1"/>
</dbReference>
<feature type="chain" id="PRO_5041985318" description="Glycoside hydrolase family 5 domain-containing protein" evidence="5">
    <location>
        <begin position="16"/>
        <end position="465"/>
    </location>
</feature>
<feature type="signal peptide" evidence="5">
    <location>
        <begin position="1"/>
        <end position="15"/>
    </location>
</feature>
<reference evidence="7" key="2">
    <citation type="submission" date="2023-06" db="EMBL/GenBank/DDBJ databases">
        <authorList>
            <person name="Kobayashi Y."/>
            <person name="Kayamori A."/>
            <person name="Aoki K."/>
            <person name="Shiwa Y."/>
            <person name="Fujita N."/>
            <person name="Sugita T."/>
            <person name="Iwasaki W."/>
            <person name="Tanaka N."/>
            <person name="Takashima M."/>
        </authorList>
    </citation>
    <scope>NUCLEOTIDE SEQUENCE</scope>
    <source>
        <strain evidence="7">HIS016</strain>
    </source>
</reference>
<dbReference type="SUPFAM" id="SSF51445">
    <property type="entry name" value="(Trans)glycosidases"/>
    <property type="match status" value="1"/>
</dbReference>
<evidence type="ECO:0000256" key="4">
    <source>
        <dbReference type="RuleBase" id="RU361153"/>
    </source>
</evidence>
<evidence type="ECO:0000256" key="5">
    <source>
        <dbReference type="SAM" id="SignalP"/>
    </source>
</evidence>